<sequence length="143" mass="16545">MTDAEFIYARWHEAARSRDVPALLALYAEDAELESPLVPVILNRASGVLRGHAQIREFLEEGTRRRPNELVRWHRDGRFLSAGGLLVWEYPRATPQGEQIDILEFMELQGRLIQRHRIYWGWFGTQTLIASALRKQAQAPSEH</sequence>
<dbReference type="EMBL" id="JARVII010000007">
    <property type="protein sequence ID" value="MDG9699053.1"/>
    <property type="molecule type" value="Genomic_DNA"/>
</dbReference>
<dbReference type="InterPro" id="IPR037401">
    <property type="entry name" value="SnoaL-like"/>
</dbReference>
<name>A0AAW6RJB9_9BURK</name>
<comment type="caution">
    <text evidence="2">The sequence shown here is derived from an EMBL/GenBank/DDBJ whole genome shotgun (WGS) entry which is preliminary data.</text>
</comment>
<evidence type="ECO:0000313" key="2">
    <source>
        <dbReference type="EMBL" id="MDG9699053.1"/>
    </source>
</evidence>
<proteinExistence type="predicted"/>
<dbReference type="RefSeq" id="WP_050714953.1">
    <property type="nucleotide sequence ID" value="NZ_JARVII010000007.1"/>
</dbReference>
<dbReference type="Gene3D" id="3.10.450.50">
    <property type="match status" value="1"/>
</dbReference>
<dbReference type="AlphaFoldDB" id="A0AAW6RJB9"/>
<feature type="domain" description="SnoaL-like" evidence="1">
    <location>
        <begin position="9"/>
        <end position="116"/>
    </location>
</feature>
<gene>
    <name evidence="2" type="ORF">QB898_04845</name>
</gene>
<dbReference type="Proteomes" id="UP001237156">
    <property type="component" value="Unassembled WGS sequence"/>
</dbReference>
<keyword evidence="3" id="KW-1185">Reference proteome</keyword>
<organism evidence="2 3">
    <name type="scientific">Ottowia cancrivicina</name>
    <dbReference type="NCBI Taxonomy" id="3040346"/>
    <lineage>
        <taxon>Bacteria</taxon>
        <taxon>Pseudomonadati</taxon>
        <taxon>Pseudomonadota</taxon>
        <taxon>Betaproteobacteria</taxon>
        <taxon>Burkholderiales</taxon>
        <taxon>Comamonadaceae</taxon>
        <taxon>Ottowia</taxon>
    </lineage>
</organism>
<dbReference type="Pfam" id="PF12680">
    <property type="entry name" value="SnoaL_2"/>
    <property type="match status" value="1"/>
</dbReference>
<evidence type="ECO:0000313" key="3">
    <source>
        <dbReference type="Proteomes" id="UP001237156"/>
    </source>
</evidence>
<reference evidence="2 3" key="1">
    <citation type="submission" date="2023-04" db="EMBL/GenBank/DDBJ databases">
        <title>Ottowia paracancer sp. nov., isolated from human stomach.</title>
        <authorList>
            <person name="Song Y."/>
        </authorList>
    </citation>
    <scope>NUCLEOTIDE SEQUENCE [LARGE SCALE GENOMIC DNA]</scope>
    <source>
        <strain evidence="2 3">10c7w1</strain>
    </source>
</reference>
<accession>A0AAW6RJB9</accession>
<dbReference type="InterPro" id="IPR032710">
    <property type="entry name" value="NTF2-like_dom_sf"/>
</dbReference>
<evidence type="ECO:0000259" key="1">
    <source>
        <dbReference type="Pfam" id="PF12680"/>
    </source>
</evidence>
<protein>
    <submittedName>
        <fullName evidence="2">Nuclear transport factor 2 family protein</fullName>
    </submittedName>
</protein>
<dbReference type="SUPFAM" id="SSF54427">
    <property type="entry name" value="NTF2-like"/>
    <property type="match status" value="1"/>
</dbReference>